<accession>A0A0D3I504</accession>
<feature type="domain" description="VRR-NUC" evidence="9">
    <location>
        <begin position="293"/>
        <end position="411"/>
    </location>
</feature>
<protein>
    <recommendedName>
        <fullName evidence="8">Fanconi-associated nuclease</fullName>
        <ecNumber evidence="8">3.1.4.1</ecNumber>
    </recommendedName>
</protein>
<comment type="cofactor">
    <cofactor evidence="8">
        <name>Mg(2+)</name>
        <dbReference type="ChEBI" id="CHEBI:18420"/>
    </cofactor>
    <cofactor evidence="8">
        <name>Mn(2+)</name>
        <dbReference type="ChEBI" id="CHEBI:29035"/>
    </cofactor>
</comment>
<evidence type="ECO:0000256" key="3">
    <source>
        <dbReference type="ARBA" id="ARBA00022722"/>
    </source>
</evidence>
<dbReference type="EnsemblProtists" id="EOD06339">
    <property type="protein sequence ID" value="EOD06339"/>
    <property type="gene ID" value="EMIHUDRAFT_219180"/>
</dbReference>
<keyword evidence="11" id="KW-1185">Reference proteome</keyword>
<dbReference type="RefSeq" id="XP_005758768.1">
    <property type="nucleotide sequence ID" value="XM_005758711.1"/>
</dbReference>
<dbReference type="Gene3D" id="3.40.1350.10">
    <property type="match status" value="1"/>
</dbReference>
<keyword evidence="4 8" id="KW-0479">Metal-binding</keyword>
<comment type="catalytic activity">
    <reaction evidence="1 8">
        <text>Hydrolytically removes 5'-nucleotides successively from the 3'-hydroxy termini of 3'-hydroxy-terminated oligonucleotides.</text>
        <dbReference type="EC" id="3.1.4.1"/>
    </reaction>
</comment>
<dbReference type="GO" id="GO:0005634">
    <property type="term" value="C:nucleus"/>
    <property type="evidence" value="ECO:0007669"/>
    <property type="project" value="UniProtKB-SubCell"/>
</dbReference>
<dbReference type="Proteomes" id="UP000013827">
    <property type="component" value="Unassembled WGS sequence"/>
</dbReference>
<dbReference type="STRING" id="2903.R1DBY1"/>
<evidence type="ECO:0000256" key="8">
    <source>
        <dbReference type="RuleBase" id="RU365033"/>
    </source>
</evidence>
<dbReference type="GO" id="GO:0046872">
    <property type="term" value="F:metal ion binding"/>
    <property type="evidence" value="ECO:0007669"/>
    <property type="project" value="UniProtKB-KW"/>
</dbReference>
<dbReference type="GO" id="GO:0036297">
    <property type="term" value="P:interstrand cross-link repair"/>
    <property type="evidence" value="ECO:0007669"/>
    <property type="project" value="InterPro"/>
</dbReference>
<dbReference type="InterPro" id="IPR033315">
    <property type="entry name" value="Fan1-like"/>
</dbReference>
<dbReference type="GeneID" id="17252532"/>
<evidence type="ECO:0000313" key="10">
    <source>
        <dbReference type="EnsemblProtists" id="EOD06339"/>
    </source>
</evidence>
<dbReference type="InterPro" id="IPR014883">
    <property type="entry name" value="VRR_NUC"/>
</dbReference>
<sequence>MLVALEEARSLLLGGGEGRSPAWCAVLGRVIAAGCAQLRRQGEHGASARVLCDTIGHSMMPQRWRAALFVQCVKDLDRAGQQERACRLCEAAHTSHLDANGHLSSSSVASILESSGGGSSTEALQLGAVQLMAVRRVLKKLAVPPRRWKKPALPSLAAPREVHLRGDEVLDGGDAGRRLGWRAADGSIARGVEEYVRLHYLSGAGGTPWSKGVHLENALFLSLFALLMWDALFAPLPGAFGSSSSDAPDDLLSGCGSFASRRADIVGALLKRIESAAPDEQLDGTVPQDTPVASPRAHLSLSARLAAAHAAHYGEECIGLDWSRLDLPLLQWTATALGGRVVAAICRALADDYGGFSHGAPDLLLLADRPSAAARFVEVKGPNDRLSDSQVAWCDVLARAGADVEVAYVERCV</sequence>
<keyword evidence="3 8" id="KW-0540">Nuclease</keyword>
<keyword evidence="7 8" id="KW-0464">Manganese</keyword>
<dbReference type="KEGG" id="ehx:EMIHUDRAFT_219180"/>
<keyword evidence="8" id="KW-0227">DNA damage</keyword>
<evidence type="ECO:0000256" key="1">
    <source>
        <dbReference type="ARBA" id="ARBA00000983"/>
    </source>
</evidence>
<dbReference type="AlphaFoldDB" id="A0A0D3I504"/>
<dbReference type="GO" id="GO:0004528">
    <property type="term" value="F:phosphodiesterase I activity"/>
    <property type="evidence" value="ECO:0007669"/>
    <property type="project" value="UniProtKB-EC"/>
</dbReference>
<evidence type="ECO:0000313" key="11">
    <source>
        <dbReference type="Proteomes" id="UP000013827"/>
    </source>
</evidence>
<evidence type="ECO:0000256" key="4">
    <source>
        <dbReference type="ARBA" id="ARBA00022723"/>
    </source>
</evidence>
<evidence type="ECO:0000256" key="2">
    <source>
        <dbReference type="ARBA" id="ARBA00005533"/>
    </source>
</evidence>
<reference evidence="10" key="2">
    <citation type="submission" date="2024-10" db="UniProtKB">
        <authorList>
            <consortium name="EnsemblProtists"/>
        </authorList>
    </citation>
    <scope>IDENTIFICATION</scope>
</reference>
<dbReference type="PANTHER" id="PTHR15749">
    <property type="entry name" value="FANCONI-ASSOCIATED NUCLEASE 1"/>
    <property type="match status" value="1"/>
</dbReference>
<dbReference type="HOGENOM" id="CLU_666364_0_0_1"/>
<proteinExistence type="inferred from homology"/>
<organism evidence="10 11">
    <name type="scientific">Emiliania huxleyi (strain CCMP1516)</name>
    <dbReference type="NCBI Taxonomy" id="280463"/>
    <lineage>
        <taxon>Eukaryota</taxon>
        <taxon>Haptista</taxon>
        <taxon>Haptophyta</taxon>
        <taxon>Prymnesiophyceae</taxon>
        <taxon>Isochrysidales</taxon>
        <taxon>Noelaerhabdaceae</taxon>
        <taxon>Emiliania</taxon>
    </lineage>
</organism>
<evidence type="ECO:0000256" key="6">
    <source>
        <dbReference type="ARBA" id="ARBA00022842"/>
    </source>
</evidence>
<dbReference type="GO" id="GO:0070336">
    <property type="term" value="F:flap-structured DNA binding"/>
    <property type="evidence" value="ECO:0007669"/>
    <property type="project" value="TreeGrafter"/>
</dbReference>
<dbReference type="PaxDb" id="2903-EOD06339"/>
<evidence type="ECO:0000256" key="5">
    <source>
        <dbReference type="ARBA" id="ARBA00022801"/>
    </source>
</evidence>
<evidence type="ECO:0000256" key="7">
    <source>
        <dbReference type="ARBA" id="ARBA00023211"/>
    </source>
</evidence>
<dbReference type="Pfam" id="PF08774">
    <property type="entry name" value="VRR_NUC"/>
    <property type="match status" value="1"/>
</dbReference>
<name>A0A0D3I504_EMIH1</name>
<evidence type="ECO:0000259" key="9">
    <source>
        <dbReference type="SMART" id="SM00990"/>
    </source>
</evidence>
<dbReference type="GO" id="GO:0017108">
    <property type="term" value="F:5'-flap endonuclease activity"/>
    <property type="evidence" value="ECO:0007669"/>
    <property type="project" value="TreeGrafter"/>
</dbReference>
<keyword evidence="5 8" id="KW-0378">Hydrolase</keyword>
<keyword evidence="6 8" id="KW-0460">Magnesium</keyword>
<comment type="subcellular location">
    <subcellularLocation>
        <location evidence="8">Nucleus</location>
    </subcellularLocation>
</comment>
<dbReference type="PANTHER" id="PTHR15749:SF4">
    <property type="entry name" value="FANCONI-ASSOCIATED NUCLEASE 1"/>
    <property type="match status" value="1"/>
</dbReference>
<dbReference type="eggNOG" id="KOG2143">
    <property type="taxonomic scope" value="Eukaryota"/>
</dbReference>
<dbReference type="GO" id="GO:0008409">
    <property type="term" value="F:5'-3' exonuclease activity"/>
    <property type="evidence" value="ECO:0007669"/>
    <property type="project" value="TreeGrafter"/>
</dbReference>
<dbReference type="EC" id="3.1.4.1" evidence="8"/>
<comment type="similarity">
    <text evidence="2 8">Belongs to the FAN1 family.</text>
</comment>
<dbReference type="SMART" id="SM00990">
    <property type="entry name" value="VRR_NUC"/>
    <property type="match status" value="1"/>
</dbReference>
<comment type="function">
    <text evidence="8">Nuclease required for the repair of DNA interstrand cross-links (ICL). Acts as a 5'-3' exonuclease that anchors at a cut end of DNA and cleaves DNA successively at every third nucleotide, allowing to excise an ICL from one strand through flanking incisions.</text>
</comment>
<keyword evidence="8" id="KW-0234">DNA repair</keyword>
<reference evidence="11" key="1">
    <citation type="journal article" date="2013" name="Nature">
        <title>Pan genome of the phytoplankton Emiliania underpins its global distribution.</title>
        <authorList>
            <person name="Read B.A."/>
            <person name="Kegel J."/>
            <person name="Klute M.J."/>
            <person name="Kuo A."/>
            <person name="Lefebvre S.C."/>
            <person name="Maumus F."/>
            <person name="Mayer C."/>
            <person name="Miller J."/>
            <person name="Monier A."/>
            <person name="Salamov A."/>
            <person name="Young J."/>
            <person name="Aguilar M."/>
            <person name="Claverie J.M."/>
            <person name="Frickenhaus S."/>
            <person name="Gonzalez K."/>
            <person name="Herman E.K."/>
            <person name="Lin Y.C."/>
            <person name="Napier J."/>
            <person name="Ogata H."/>
            <person name="Sarno A.F."/>
            <person name="Shmutz J."/>
            <person name="Schroeder D."/>
            <person name="de Vargas C."/>
            <person name="Verret F."/>
            <person name="von Dassow P."/>
            <person name="Valentin K."/>
            <person name="Van de Peer Y."/>
            <person name="Wheeler G."/>
            <person name="Dacks J.B."/>
            <person name="Delwiche C.F."/>
            <person name="Dyhrman S.T."/>
            <person name="Glockner G."/>
            <person name="John U."/>
            <person name="Richards T."/>
            <person name="Worden A.Z."/>
            <person name="Zhang X."/>
            <person name="Grigoriev I.V."/>
            <person name="Allen A.E."/>
            <person name="Bidle K."/>
            <person name="Borodovsky M."/>
            <person name="Bowler C."/>
            <person name="Brownlee C."/>
            <person name="Cock J.M."/>
            <person name="Elias M."/>
            <person name="Gladyshev V.N."/>
            <person name="Groth M."/>
            <person name="Guda C."/>
            <person name="Hadaegh A."/>
            <person name="Iglesias-Rodriguez M.D."/>
            <person name="Jenkins J."/>
            <person name="Jones B.M."/>
            <person name="Lawson T."/>
            <person name="Leese F."/>
            <person name="Lindquist E."/>
            <person name="Lobanov A."/>
            <person name="Lomsadze A."/>
            <person name="Malik S.B."/>
            <person name="Marsh M.E."/>
            <person name="Mackinder L."/>
            <person name="Mock T."/>
            <person name="Mueller-Roeber B."/>
            <person name="Pagarete A."/>
            <person name="Parker M."/>
            <person name="Probert I."/>
            <person name="Quesneville H."/>
            <person name="Raines C."/>
            <person name="Rensing S.A."/>
            <person name="Riano-Pachon D.M."/>
            <person name="Richier S."/>
            <person name="Rokitta S."/>
            <person name="Shiraiwa Y."/>
            <person name="Soanes D.M."/>
            <person name="van der Giezen M."/>
            <person name="Wahlund T.M."/>
            <person name="Williams B."/>
            <person name="Wilson W."/>
            <person name="Wolfe G."/>
            <person name="Wurch L.L."/>
        </authorList>
    </citation>
    <scope>NUCLEOTIDE SEQUENCE</scope>
</reference>
<keyword evidence="8" id="KW-0539">Nucleus</keyword>
<dbReference type="InterPro" id="IPR011856">
    <property type="entry name" value="tRNA_endonuc-like_dom_sf"/>
</dbReference>